<dbReference type="Gene3D" id="1.10.238.10">
    <property type="entry name" value="EF-hand"/>
    <property type="match status" value="1"/>
</dbReference>
<dbReference type="InterPro" id="IPR011992">
    <property type="entry name" value="EF-hand-dom_pair"/>
</dbReference>
<keyword evidence="1" id="KW-0677">Repeat</keyword>
<evidence type="ECO:0000313" key="6">
    <source>
        <dbReference type="EMBL" id="KAJ0397092.1"/>
    </source>
</evidence>
<keyword evidence="4" id="KW-1133">Transmembrane helix</keyword>
<dbReference type="Pfam" id="PF13499">
    <property type="entry name" value="EF-hand_7"/>
    <property type="match status" value="1"/>
</dbReference>
<dbReference type="PANTHER" id="PTHR46311">
    <property type="entry name" value="CALCIUM-BINDING PROTEIN 8-RELATED"/>
    <property type="match status" value="1"/>
</dbReference>
<dbReference type="PROSITE" id="PS00018">
    <property type="entry name" value="EF_HAND_1"/>
    <property type="match status" value="2"/>
</dbReference>
<dbReference type="PANTHER" id="PTHR46311:SF5">
    <property type="entry name" value="EF-HAND DOMAIN-CONTAINING PROTEIN"/>
    <property type="match status" value="1"/>
</dbReference>
<dbReference type="CDD" id="cd00051">
    <property type="entry name" value="EFh"/>
    <property type="match status" value="1"/>
</dbReference>
<evidence type="ECO:0000256" key="2">
    <source>
        <dbReference type="ARBA" id="ARBA00022837"/>
    </source>
</evidence>
<dbReference type="GO" id="GO:0032588">
    <property type="term" value="C:trans-Golgi network membrane"/>
    <property type="evidence" value="ECO:0007669"/>
    <property type="project" value="TreeGrafter"/>
</dbReference>
<evidence type="ECO:0000256" key="3">
    <source>
        <dbReference type="SAM" id="MobiDB-lite"/>
    </source>
</evidence>
<dbReference type="InterPro" id="IPR051111">
    <property type="entry name" value="Ca-binding_regulatory"/>
</dbReference>
<dbReference type="InterPro" id="IPR018247">
    <property type="entry name" value="EF_Hand_1_Ca_BS"/>
</dbReference>
<keyword evidence="7" id="KW-1185">Reference proteome</keyword>
<dbReference type="AlphaFoldDB" id="A0AAD5Q8R3"/>
<evidence type="ECO:0000256" key="1">
    <source>
        <dbReference type="ARBA" id="ARBA00022737"/>
    </source>
</evidence>
<dbReference type="NCBIfam" id="NF047767">
    <property type="entry name" value="LBF_2804_fam"/>
    <property type="match status" value="1"/>
</dbReference>
<feature type="compositionally biased region" description="Low complexity" evidence="3">
    <location>
        <begin position="41"/>
        <end position="56"/>
    </location>
</feature>
<evidence type="ECO:0000259" key="5">
    <source>
        <dbReference type="PROSITE" id="PS50222"/>
    </source>
</evidence>
<dbReference type="GO" id="GO:0005509">
    <property type="term" value="F:calcium ion binding"/>
    <property type="evidence" value="ECO:0007669"/>
    <property type="project" value="InterPro"/>
</dbReference>
<organism evidence="6 7">
    <name type="scientific">Pythium insidiosum</name>
    <name type="common">Pythiosis disease agent</name>
    <dbReference type="NCBI Taxonomy" id="114742"/>
    <lineage>
        <taxon>Eukaryota</taxon>
        <taxon>Sar</taxon>
        <taxon>Stramenopiles</taxon>
        <taxon>Oomycota</taxon>
        <taxon>Peronosporomycetes</taxon>
        <taxon>Pythiales</taxon>
        <taxon>Pythiaceae</taxon>
        <taxon>Pythium</taxon>
    </lineage>
</organism>
<reference evidence="6" key="1">
    <citation type="submission" date="2021-12" db="EMBL/GenBank/DDBJ databases">
        <title>Prjna785345.</title>
        <authorList>
            <person name="Rujirawat T."/>
            <person name="Krajaejun T."/>
        </authorList>
    </citation>
    <scope>NUCLEOTIDE SEQUENCE</scope>
    <source>
        <strain evidence="6">Pi057C3</strain>
    </source>
</reference>
<dbReference type="PROSITE" id="PS50222">
    <property type="entry name" value="EF_HAND_2"/>
    <property type="match status" value="3"/>
</dbReference>
<protein>
    <recommendedName>
        <fullName evidence="5">EF-hand domain-containing protein</fullName>
    </recommendedName>
</protein>
<feature type="region of interest" description="Disordered" evidence="3">
    <location>
        <begin position="449"/>
        <end position="477"/>
    </location>
</feature>
<proteinExistence type="predicted"/>
<evidence type="ECO:0000256" key="4">
    <source>
        <dbReference type="SAM" id="Phobius"/>
    </source>
</evidence>
<dbReference type="SUPFAM" id="SSF47473">
    <property type="entry name" value="EF-hand"/>
    <property type="match status" value="1"/>
</dbReference>
<dbReference type="SMART" id="SM00054">
    <property type="entry name" value="EFh"/>
    <property type="match status" value="3"/>
</dbReference>
<feature type="transmembrane region" description="Helical" evidence="4">
    <location>
        <begin position="536"/>
        <end position="553"/>
    </location>
</feature>
<feature type="transmembrane region" description="Helical" evidence="4">
    <location>
        <begin position="644"/>
        <end position="668"/>
    </location>
</feature>
<name>A0AAD5Q8R3_PYTIN</name>
<dbReference type="EMBL" id="JAKCXM010000267">
    <property type="protein sequence ID" value="KAJ0397092.1"/>
    <property type="molecule type" value="Genomic_DNA"/>
</dbReference>
<dbReference type="InterPro" id="IPR002048">
    <property type="entry name" value="EF_hand_dom"/>
</dbReference>
<feature type="compositionally biased region" description="Polar residues" evidence="3">
    <location>
        <begin position="460"/>
        <end position="474"/>
    </location>
</feature>
<accession>A0AAD5Q8R3</accession>
<feature type="region of interest" description="Disordered" evidence="3">
    <location>
        <begin position="19"/>
        <end position="74"/>
    </location>
</feature>
<gene>
    <name evidence="6" type="ORF">P43SY_007980</name>
</gene>
<keyword evidence="2" id="KW-0106">Calcium</keyword>
<sequence>MAAALTPAWRRSLTPRIAPMPLAVQGPSTADTAGHEHPDSAAPELAATAAPTTIAAKSRRSSRRNGALDSFRSGPPIALANIDDGASTDAAAGETEASMTPLEAPSDAAPLRRMPSRRAPLNFIFPSTYESRPVSAKTTQLPERALRNSSIYEYVSKDYLTALHSLFQMCDIDDDGVITEKELALLLQLMGIVEHEAREVATYCRHLGVPPPSSTLPDPATPSATQDQLAARREALASGSATASSPGVSFDVFLKQFRLWIIVCATQHPLPRVDFVLRCKRLKYGFKKIDGNGNWRIQKTELEIAMQKLDLVVSDDDLHQVFTALDRDGDGELDWSEFVYAAWHNTLQGVLPGAGEDFTLDLFADLPTFIRPAAMTTAVAAAATPGTPKTRLSFASIRRSFVVAPLERSSFTSATGDEHGAGSGSSESRSAIERIGIAYLKRISMKHLSEAKKTPKANASDGSSRRPSLTTGQTPRHVAPIRRRYSKRSGFSWAVRRQIRFIESMAVAIAAIIGILCGLLSIWFEDLVTHRVTDGTTAYVLYIILINVAVSLFEVHAMYVTAVVCAFRVTICTNLRLYPLDAEREFLMRAIARAALQIGHRQDRLFGIDPMKSSPRIVLWASYFMFKSKRYVLKFVLKLFIKRVLWRAAAKLALSLLVLPINGVMNAWTLRRVMRDCRVSIIGPPAATGLLETFFVQDDLLSPFQRVDYLRVLGCAVVCKRRVHPNLEIMIDHMRAQWVKPALWPAGEGCTCLEVTDDGCPLHVLDDQDRLLGSLRLYASQRSGPLAASAQPHLRNVFYLLVVALIIDGDVDWIERRFYVRACHAARLQNNWRAVLLLKDRFVSGKGIHAEAVCATIVELPDADNDGEQHRVPLRESLVYVWNRVSSYLAL</sequence>
<comment type="caution">
    <text evidence="6">The sequence shown here is derived from an EMBL/GenBank/DDBJ whole genome shotgun (WGS) entry which is preliminary data.</text>
</comment>
<evidence type="ECO:0000313" key="7">
    <source>
        <dbReference type="Proteomes" id="UP001209570"/>
    </source>
</evidence>
<dbReference type="Proteomes" id="UP001209570">
    <property type="component" value="Unassembled WGS sequence"/>
</dbReference>
<feature type="domain" description="EF-hand" evidence="5">
    <location>
        <begin position="158"/>
        <end position="193"/>
    </location>
</feature>
<feature type="transmembrane region" description="Helical" evidence="4">
    <location>
        <begin position="505"/>
        <end position="524"/>
    </location>
</feature>
<feature type="domain" description="EF-hand" evidence="5">
    <location>
        <begin position="277"/>
        <end position="312"/>
    </location>
</feature>
<feature type="domain" description="EF-hand" evidence="5">
    <location>
        <begin position="313"/>
        <end position="348"/>
    </location>
</feature>
<keyword evidence="4" id="KW-0812">Transmembrane</keyword>
<keyword evidence="4" id="KW-0472">Membrane</keyword>